<dbReference type="SUPFAM" id="SSF51735">
    <property type="entry name" value="NAD(P)-binding Rossmann-fold domains"/>
    <property type="match status" value="1"/>
</dbReference>
<dbReference type="InterPro" id="IPR008927">
    <property type="entry name" value="6-PGluconate_DH-like_C_sf"/>
</dbReference>
<feature type="domain" description="Ketopantoate reductase C-terminal" evidence="2">
    <location>
        <begin position="135"/>
        <end position="252"/>
    </location>
</feature>
<reference evidence="3 4" key="1">
    <citation type="submission" date="2022-07" db="EMBL/GenBank/DDBJ databases">
        <title>Degradation activity of malathion, p-nitrophenol and potential low-temperature adaptation strategy of Rhodococcus sp. FXJ9.536.</title>
        <authorList>
            <person name="Huang J."/>
            <person name="Huang Y."/>
        </authorList>
    </citation>
    <scope>NUCLEOTIDE SEQUENCE [LARGE SCALE GENOMIC DNA]</scope>
    <source>
        <strain evidence="3 4">FXJ9.536</strain>
    </source>
</reference>
<dbReference type="Gene3D" id="3.40.50.720">
    <property type="entry name" value="NAD(P)-binding Rossmann-like Domain"/>
    <property type="match status" value="1"/>
</dbReference>
<dbReference type="Pfam" id="PF02558">
    <property type="entry name" value="ApbA"/>
    <property type="match status" value="1"/>
</dbReference>
<evidence type="ECO:0000259" key="1">
    <source>
        <dbReference type="Pfam" id="PF02558"/>
    </source>
</evidence>
<feature type="domain" description="Ketopantoate reductase N-terminal" evidence="1">
    <location>
        <begin position="9"/>
        <end position="108"/>
    </location>
</feature>
<evidence type="ECO:0000259" key="2">
    <source>
        <dbReference type="Pfam" id="PF08546"/>
    </source>
</evidence>
<dbReference type="InterPro" id="IPR051402">
    <property type="entry name" value="KPR-Related"/>
</dbReference>
<name>A0ABT1QHP8_9NOCA</name>
<dbReference type="InterPro" id="IPR036291">
    <property type="entry name" value="NAD(P)-bd_dom_sf"/>
</dbReference>
<evidence type="ECO:0008006" key="5">
    <source>
        <dbReference type="Google" id="ProtNLM"/>
    </source>
</evidence>
<dbReference type="PANTHER" id="PTHR21708">
    <property type="entry name" value="PROBABLE 2-DEHYDROPANTOATE 2-REDUCTASE"/>
    <property type="match status" value="1"/>
</dbReference>
<dbReference type="SUPFAM" id="SSF48179">
    <property type="entry name" value="6-phosphogluconate dehydrogenase C-terminal domain-like"/>
    <property type="match status" value="1"/>
</dbReference>
<sequence>MSCGRQVPRLRKVHALTAAELTDPYDLVVVAVKAGALHSAIDNVAPAVAEHTRILPLLNGIRHIQTLRDRFGQRAVLGGVGIVSTQVDVEGRIVVLAPAAHISYGEIDGSHTPILDRIAGEFSAAGIDHTISSTIEQEMWEKWFFMAAGGAATVLLGGPVGRIVAEDGGSATITDIVDETAAILERSGHPVRPEAMSLVTTMLTAAGSPFTTSLYRDFVAGRGTEVETVLGDLLTIATRHQARSPLLRAAAVRLRVHATTNA</sequence>
<accession>A0ABT1QHP8</accession>
<proteinExistence type="predicted"/>
<dbReference type="Gene3D" id="1.10.1040.10">
    <property type="entry name" value="N-(1-d-carboxylethyl)-l-norvaline Dehydrogenase, domain 2"/>
    <property type="match status" value="1"/>
</dbReference>
<dbReference type="Pfam" id="PF08546">
    <property type="entry name" value="ApbA_C"/>
    <property type="match status" value="1"/>
</dbReference>
<dbReference type="Proteomes" id="UP001524501">
    <property type="component" value="Unassembled WGS sequence"/>
</dbReference>
<evidence type="ECO:0000313" key="4">
    <source>
        <dbReference type="Proteomes" id="UP001524501"/>
    </source>
</evidence>
<keyword evidence="4" id="KW-1185">Reference proteome</keyword>
<organism evidence="3 4">
    <name type="scientific">Rhodococcus tibetensis</name>
    <dbReference type="NCBI Taxonomy" id="2965064"/>
    <lineage>
        <taxon>Bacteria</taxon>
        <taxon>Bacillati</taxon>
        <taxon>Actinomycetota</taxon>
        <taxon>Actinomycetes</taxon>
        <taxon>Mycobacteriales</taxon>
        <taxon>Nocardiaceae</taxon>
        <taxon>Rhodococcus</taxon>
    </lineage>
</organism>
<dbReference type="EMBL" id="JANFQF010000012">
    <property type="protein sequence ID" value="MCQ4120627.1"/>
    <property type="molecule type" value="Genomic_DNA"/>
</dbReference>
<gene>
    <name evidence="3" type="ORF">NOF53_15845</name>
</gene>
<comment type="caution">
    <text evidence="3">The sequence shown here is derived from an EMBL/GenBank/DDBJ whole genome shotgun (WGS) entry which is preliminary data.</text>
</comment>
<protein>
    <recommendedName>
        <fullName evidence="5">2-dehydropantoate 2-reductase</fullName>
    </recommendedName>
</protein>
<evidence type="ECO:0000313" key="3">
    <source>
        <dbReference type="EMBL" id="MCQ4120627.1"/>
    </source>
</evidence>
<dbReference type="InterPro" id="IPR013328">
    <property type="entry name" value="6PGD_dom2"/>
</dbReference>
<dbReference type="InterPro" id="IPR013332">
    <property type="entry name" value="KPR_N"/>
</dbReference>
<dbReference type="PANTHER" id="PTHR21708:SF26">
    <property type="entry name" value="2-DEHYDROPANTOATE 2-REDUCTASE"/>
    <property type="match status" value="1"/>
</dbReference>
<dbReference type="InterPro" id="IPR013752">
    <property type="entry name" value="KPA_reductase"/>
</dbReference>